<evidence type="ECO:0000256" key="4">
    <source>
        <dbReference type="ARBA" id="ARBA00023136"/>
    </source>
</evidence>
<reference evidence="6 7" key="1">
    <citation type="submission" date="2022-06" db="EMBL/GenBank/DDBJ databases">
        <authorList>
            <person name="Jeon C.O."/>
        </authorList>
    </citation>
    <scope>NUCLEOTIDE SEQUENCE [LARGE SCALE GENOMIC DNA]</scope>
    <source>
        <strain evidence="6 7">KCTC 13943</strain>
    </source>
</reference>
<comment type="caution">
    <text evidence="6">The sequence shown here is derived from an EMBL/GenBank/DDBJ whole genome shotgun (WGS) entry which is preliminary data.</text>
</comment>
<dbReference type="PANTHER" id="PTHR47547:SF1">
    <property type="entry name" value="ASPARTATE-PROTON SYMPORTER"/>
    <property type="match status" value="1"/>
</dbReference>
<keyword evidence="4 5" id="KW-0472">Membrane</keyword>
<protein>
    <submittedName>
        <fullName evidence="6">APC family permease</fullName>
    </submittedName>
</protein>
<dbReference type="PIRSF" id="PIRSF006060">
    <property type="entry name" value="AA_transporter"/>
    <property type="match status" value="1"/>
</dbReference>
<name>A0ABT0WCF0_9BACI</name>
<dbReference type="Proteomes" id="UP001523262">
    <property type="component" value="Unassembled WGS sequence"/>
</dbReference>
<dbReference type="PANTHER" id="PTHR47547">
    <property type="match status" value="1"/>
</dbReference>
<evidence type="ECO:0000256" key="2">
    <source>
        <dbReference type="ARBA" id="ARBA00022692"/>
    </source>
</evidence>
<feature type="transmembrane region" description="Helical" evidence="5">
    <location>
        <begin position="125"/>
        <end position="148"/>
    </location>
</feature>
<proteinExistence type="predicted"/>
<dbReference type="EMBL" id="JAMQCR010000001">
    <property type="protein sequence ID" value="MCM2533215.1"/>
    <property type="molecule type" value="Genomic_DNA"/>
</dbReference>
<organism evidence="6 7">
    <name type="scientific">Neobacillus pocheonensis</name>
    <dbReference type="NCBI Taxonomy" id="363869"/>
    <lineage>
        <taxon>Bacteria</taxon>
        <taxon>Bacillati</taxon>
        <taxon>Bacillota</taxon>
        <taxon>Bacilli</taxon>
        <taxon>Bacillales</taxon>
        <taxon>Bacillaceae</taxon>
        <taxon>Neobacillus</taxon>
    </lineage>
</organism>
<feature type="transmembrane region" description="Helical" evidence="5">
    <location>
        <begin position="194"/>
        <end position="214"/>
    </location>
</feature>
<keyword evidence="2 5" id="KW-0812">Transmembrane</keyword>
<dbReference type="InterPro" id="IPR002293">
    <property type="entry name" value="AA/rel_permease1"/>
</dbReference>
<gene>
    <name evidence="6" type="ORF">NDK43_13425</name>
</gene>
<accession>A0ABT0WCF0</accession>
<feature type="transmembrane region" description="Helical" evidence="5">
    <location>
        <begin position="487"/>
        <end position="507"/>
    </location>
</feature>
<feature type="transmembrane region" description="Helical" evidence="5">
    <location>
        <begin position="456"/>
        <end position="475"/>
    </location>
</feature>
<dbReference type="InterPro" id="IPR052962">
    <property type="entry name" value="AA_Transporter_AGT"/>
</dbReference>
<dbReference type="Gene3D" id="1.20.1740.10">
    <property type="entry name" value="Amino acid/polyamine transporter I"/>
    <property type="match status" value="1"/>
</dbReference>
<keyword evidence="7" id="KW-1185">Reference proteome</keyword>
<evidence type="ECO:0000313" key="6">
    <source>
        <dbReference type="EMBL" id="MCM2533215.1"/>
    </source>
</evidence>
<comment type="subcellular location">
    <subcellularLocation>
        <location evidence="1">Membrane</location>
        <topology evidence="1">Multi-pass membrane protein</topology>
    </subcellularLocation>
</comment>
<evidence type="ECO:0000256" key="5">
    <source>
        <dbReference type="SAM" id="Phobius"/>
    </source>
</evidence>
<feature type="transmembrane region" description="Helical" evidence="5">
    <location>
        <begin position="235"/>
        <end position="259"/>
    </location>
</feature>
<evidence type="ECO:0000256" key="1">
    <source>
        <dbReference type="ARBA" id="ARBA00004141"/>
    </source>
</evidence>
<feature type="transmembrane region" description="Helical" evidence="5">
    <location>
        <begin position="86"/>
        <end position="105"/>
    </location>
</feature>
<dbReference type="Pfam" id="PF13520">
    <property type="entry name" value="AA_permease_2"/>
    <property type="match status" value="1"/>
</dbReference>
<keyword evidence="3 5" id="KW-1133">Transmembrane helix</keyword>
<evidence type="ECO:0000256" key="3">
    <source>
        <dbReference type="ARBA" id="ARBA00022989"/>
    </source>
</evidence>
<feature type="transmembrane region" description="Helical" evidence="5">
    <location>
        <begin position="12"/>
        <end position="37"/>
    </location>
</feature>
<feature type="transmembrane region" description="Helical" evidence="5">
    <location>
        <begin position="279"/>
        <end position="298"/>
    </location>
</feature>
<feature type="transmembrane region" description="Helical" evidence="5">
    <location>
        <begin position="360"/>
        <end position="378"/>
    </location>
</feature>
<feature type="transmembrane region" description="Helical" evidence="5">
    <location>
        <begin position="160"/>
        <end position="182"/>
    </location>
</feature>
<sequence>MARPGGFKKSLNLLDLTFLGLGSIIGSGWLFAAASAASFAGSYAWVSWLIGAVAFILIGLVYAELGSMMPRSGGFVRYPHYTHGSLVGYLIGFISMLAYSSVAGIEVEAVRGYAATWWTSLGTKAAGPTTLGYLFEIILLIIFLLLNYWSVNVFGKFNTVITTIKFLVPILTVIVLFTHFHASNLSVGGAKPGGAFGVFEAVSLSGIAFAFLGFRQAVDFGAEAKRPQRDIPLAIIFAILLGTVMYLLLQFAFLGAVPAGELAKGWANLTFEQAPYADLAKSLGLLWLMNVIFVDAVISPSGTGNIYLSGTTRVLFSWAKTGLFYSWFRKVDARTGIPRGALWLSLVLSIIWILPAHLNFWQGLVGNVTSATVLTYMIGPISVASLRKTAPNMDRPFRLKALGFLSPLTFIAATLIIFWSGWTTNLEIIGLTLVSLILYFAFVDKEGMRERIRSDWKSGSWLVVYFIFMLIISRLGNYQLPTGAKPIIASPWDSVIVAVGAIIFYYWGVNSAMPQPEIDEDDESDIALNASDV</sequence>
<evidence type="ECO:0000313" key="7">
    <source>
        <dbReference type="Proteomes" id="UP001523262"/>
    </source>
</evidence>
<feature type="transmembrane region" description="Helical" evidence="5">
    <location>
        <begin position="428"/>
        <end position="444"/>
    </location>
</feature>
<feature type="transmembrane region" description="Helical" evidence="5">
    <location>
        <begin position="399"/>
        <end position="422"/>
    </location>
</feature>
<feature type="transmembrane region" description="Helical" evidence="5">
    <location>
        <begin position="43"/>
        <end position="65"/>
    </location>
</feature>
<feature type="transmembrane region" description="Helical" evidence="5">
    <location>
        <begin position="336"/>
        <end position="354"/>
    </location>
</feature>